<dbReference type="Proteomes" id="UP000199114">
    <property type="component" value="Unassembled WGS sequence"/>
</dbReference>
<dbReference type="RefSeq" id="WP_090614501.1">
    <property type="nucleotide sequence ID" value="NZ_FOFD01000001.1"/>
</dbReference>
<feature type="transmembrane region" description="Helical" evidence="2">
    <location>
        <begin position="542"/>
        <end position="563"/>
    </location>
</feature>
<organism evidence="4 5">
    <name type="scientific">Natrinema salaciae</name>
    <dbReference type="NCBI Taxonomy" id="1186196"/>
    <lineage>
        <taxon>Archaea</taxon>
        <taxon>Methanobacteriati</taxon>
        <taxon>Methanobacteriota</taxon>
        <taxon>Stenosarchaea group</taxon>
        <taxon>Halobacteria</taxon>
        <taxon>Halobacteriales</taxon>
        <taxon>Natrialbaceae</taxon>
        <taxon>Natrinema</taxon>
    </lineage>
</organism>
<feature type="region of interest" description="Disordered" evidence="1">
    <location>
        <begin position="375"/>
        <end position="406"/>
    </location>
</feature>
<name>A0A1H9CRD7_9EURY</name>
<dbReference type="InterPro" id="IPR006311">
    <property type="entry name" value="TAT_signal"/>
</dbReference>
<evidence type="ECO:0000259" key="3">
    <source>
        <dbReference type="Pfam" id="PF26255"/>
    </source>
</evidence>
<accession>A0A1H9CRD7</accession>
<dbReference type="AlphaFoldDB" id="A0A1H9CRD7"/>
<dbReference type="Pfam" id="PF26255">
    <property type="entry name" value="Viral_env_HRPV"/>
    <property type="match status" value="1"/>
</dbReference>
<dbReference type="OrthoDB" id="330826at2157"/>
<dbReference type="EMBL" id="FOFD01000001">
    <property type="protein sequence ID" value="SEQ03709.1"/>
    <property type="molecule type" value="Genomic_DNA"/>
</dbReference>
<evidence type="ECO:0000313" key="5">
    <source>
        <dbReference type="Proteomes" id="UP000199114"/>
    </source>
</evidence>
<reference evidence="5" key="1">
    <citation type="submission" date="2016-10" db="EMBL/GenBank/DDBJ databases">
        <authorList>
            <person name="Varghese N."/>
            <person name="Submissions S."/>
        </authorList>
    </citation>
    <scope>NUCLEOTIDE SEQUENCE [LARGE SCALE GENOMIC DNA]</scope>
    <source>
        <strain evidence="5">DSM 25055</strain>
    </source>
</reference>
<proteinExistence type="predicted"/>
<evidence type="ECO:0000256" key="1">
    <source>
        <dbReference type="SAM" id="MobiDB-lite"/>
    </source>
</evidence>
<dbReference type="InterPro" id="IPR058677">
    <property type="entry name" value="ORF4_N"/>
</dbReference>
<feature type="compositionally biased region" description="Low complexity" evidence="1">
    <location>
        <begin position="388"/>
        <end position="403"/>
    </location>
</feature>
<keyword evidence="2" id="KW-1133">Transmembrane helix</keyword>
<dbReference type="STRING" id="1186196.SAMN04489841_1133"/>
<dbReference type="PROSITE" id="PS51318">
    <property type="entry name" value="TAT"/>
    <property type="match status" value="1"/>
</dbReference>
<keyword evidence="2" id="KW-0472">Membrane</keyword>
<keyword evidence="5" id="KW-1185">Reference proteome</keyword>
<evidence type="ECO:0000256" key="2">
    <source>
        <dbReference type="SAM" id="Phobius"/>
    </source>
</evidence>
<gene>
    <name evidence="4" type="ORF">SAMN04489841_1133</name>
</gene>
<protein>
    <recommendedName>
        <fullName evidence="3">Envelope protein N-terminal domain-containing protein</fullName>
    </recommendedName>
</protein>
<sequence>MAAQSPQPTELDAAGSGMTRRGLFKRAAIAGGTMVAAPAAVDQFAPRYSPIGRAAAFPHLLVGVAALAAASYIAGRYDGSDIEGVQGAMEFEDHLEIYNEAREIHEVSDPELLASLKRDARNLQDAVREAAIMTMYESVATGASRSEARVAAEEAVAGRFAVPQESIATRVNSISEGIIQSAIDLGVLYSANPYTGRSATNPENHGDLRERQVELHDGSTVPLMFLNKTGGNTDNQIEWDPFNTPGTSNYEGGNYDFVVVGVEEPDPANYDGVNADDYDLDHVDGRQPIANADEYADVLAEIQDGYNGVMNEIDALLDTHYDGIAAGDLSVAEMLSTDAMLDVVAEAESWQEAALYFRALGLSEAVEPGRVSFDVSEVETPDGGGNETDGNTTDNNSTDNATDLPDDGVATYDGKLAWSISDEVQGSELPVGSQIIPESYPGDFYMALEYEDSDGNMVGEVVHLTTPFTIEGTNGGGNVLPFEARDVVTSDTDPSDAQEIFRENRKSEQQAREQTIEVVIDESGGGGPLFPDGFGLEGGGQWLGLSIIGVVVLAVVGIVTDAIPGMGN</sequence>
<keyword evidence="2" id="KW-0812">Transmembrane</keyword>
<feature type="domain" description="Envelope protein N-terminal" evidence="3">
    <location>
        <begin position="80"/>
        <end position="361"/>
    </location>
</feature>
<evidence type="ECO:0000313" key="4">
    <source>
        <dbReference type="EMBL" id="SEQ03709.1"/>
    </source>
</evidence>